<evidence type="ECO:0000256" key="4">
    <source>
        <dbReference type="SAM" id="Coils"/>
    </source>
</evidence>
<dbReference type="EMBL" id="AL954747">
    <property type="protein sequence ID" value="CAD84288.1"/>
    <property type="molecule type" value="Genomic_DNA"/>
</dbReference>
<dbReference type="CDD" id="cd00082">
    <property type="entry name" value="HisKA"/>
    <property type="match status" value="1"/>
</dbReference>
<feature type="transmembrane region" description="Helical" evidence="5">
    <location>
        <begin position="31"/>
        <end position="53"/>
    </location>
</feature>
<dbReference type="InterPro" id="IPR004358">
    <property type="entry name" value="Sig_transdc_His_kin-like_C"/>
</dbReference>
<dbReference type="InterPro" id="IPR036890">
    <property type="entry name" value="HATPase_C_sf"/>
</dbReference>
<dbReference type="GeneID" id="87103584"/>
<feature type="transmembrane region" description="Helical" evidence="5">
    <location>
        <begin position="95"/>
        <end position="113"/>
    </location>
</feature>
<dbReference type="PhylomeDB" id="Q82XB0"/>
<keyword evidence="7" id="KW-0418">Kinase</keyword>
<evidence type="ECO:0000256" key="3">
    <source>
        <dbReference type="ARBA" id="ARBA00022553"/>
    </source>
</evidence>
<evidence type="ECO:0000256" key="1">
    <source>
        <dbReference type="ARBA" id="ARBA00000085"/>
    </source>
</evidence>
<sequence length="683" mass="77013">MTTLSYAAAAAAFFFLSILLITSWRGRLYGLLLAAACLSSSIWAATIAGLSYLDYAYPLLIQVLELLRNATLTIFLITLLGPFQPGKTDNTSPKIRPAVAAIALFYLICLAQIVVFGQTTGIDPDQPGASRDFLIWVAMAIIGMILVEQYYRNTPREQRWGTKFICLGIGGLFVYDFYLYSDALLFRKISADIWVARGWVNTLIVPLIALSAARNPKWTVGIAVSRRILFYSSALFGAAVYLLLMAAAGYYLRFSGGTWGTIFQLTFLFGAIILLIVVLFSGTTRSWLKVFISKHFFSYNYDYREEWLRFTRTLSEEETELRVRVIKSLAQLVESPAGGVWFKSEQHHAYLPIARWNIPHIDASVAIDSYFCQFMQESSWVIDLYQHDSESQKYAAMILPDWLPTIPKARWVVPLILHGELLGFVVLTEPRSAVEFNWEVRDLLKVAGRQAASYLAQYEAAQALSTARQFESFNRMSTFIVHDIKNLIAQLSLLLTNAEKHKDNPEFQQDMLDTVALSVNKMKRMLEKLSSENIREEKNALSLNELLQRIIASKSFYEPQPVLDILDTELNVLADLSRLERVLGHLVQNAIEATPKDGYVEVRLKQQPGWAVIEIEDSGHGMSEQFIREKLFTPFESTKTAGMGIGVFESREYVEEIGGKLHVSSEVSKGTIFTVMLPLVSPP</sequence>
<feature type="coiled-coil region" evidence="4">
    <location>
        <begin position="484"/>
        <end position="546"/>
    </location>
</feature>
<reference evidence="7 8" key="1">
    <citation type="journal article" date="2003" name="J. Bacteriol.">
        <title>Complete genome sequence of the ammonia-oxidizing bacterium and obligate chemolithoautotroph Nitrosomonas europaea.</title>
        <authorList>
            <person name="Chain P."/>
            <person name="Lamerdin J."/>
            <person name="Larimer F."/>
            <person name="Regala W."/>
            <person name="Land M."/>
            <person name="Hauser L."/>
            <person name="Hooper A."/>
            <person name="Klotz M."/>
            <person name="Norton J."/>
            <person name="Sayavedra-Soto L."/>
            <person name="Arciero D."/>
            <person name="Hommes N."/>
            <person name="Whittaker M."/>
            <person name="Arp D."/>
        </authorList>
    </citation>
    <scope>NUCLEOTIDE SEQUENCE [LARGE SCALE GENOMIC DNA]</scope>
    <source>
        <strain evidence="8">ATCC 19718 / CIP 103999 / KCTC 2705 / NBRC 14298</strain>
    </source>
</reference>
<gene>
    <name evidence="7" type="ordered locus">NE0377</name>
</gene>
<dbReference type="eggNOG" id="COG4191">
    <property type="taxonomic scope" value="Bacteria"/>
</dbReference>
<proteinExistence type="predicted"/>
<feature type="transmembrane region" description="Helical" evidence="5">
    <location>
        <begin position="6"/>
        <end position="24"/>
    </location>
</feature>
<keyword evidence="4" id="KW-0175">Coiled coil</keyword>
<dbReference type="InterPro" id="IPR003594">
    <property type="entry name" value="HATPase_dom"/>
</dbReference>
<dbReference type="RefSeq" id="WP_011111012.1">
    <property type="nucleotide sequence ID" value="NC_004757.1"/>
</dbReference>
<keyword evidence="5" id="KW-0812">Transmembrane</keyword>
<accession>Q82XB0</accession>
<feature type="transmembrane region" description="Helical" evidence="5">
    <location>
        <begin position="198"/>
        <end position="216"/>
    </location>
</feature>
<keyword evidence="8" id="KW-1185">Reference proteome</keyword>
<dbReference type="Proteomes" id="UP000001416">
    <property type="component" value="Chromosome"/>
</dbReference>
<keyword evidence="5" id="KW-0472">Membrane</keyword>
<dbReference type="OrthoDB" id="9785691at2"/>
<feature type="transmembrane region" description="Helical" evidence="5">
    <location>
        <begin position="133"/>
        <end position="151"/>
    </location>
</feature>
<protein>
    <recommendedName>
        <fullName evidence="2">histidine kinase</fullName>
        <ecNumber evidence="2">2.7.13.3</ecNumber>
    </recommendedName>
</protein>
<evidence type="ECO:0000256" key="5">
    <source>
        <dbReference type="SAM" id="Phobius"/>
    </source>
</evidence>
<dbReference type="SUPFAM" id="SSF55874">
    <property type="entry name" value="ATPase domain of HSP90 chaperone/DNA topoisomerase II/histidine kinase"/>
    <property type="match status" value="1"/>
</dbReference>
<feature type="domain" description="Histidine kinase" evidence="6">
    <location>
        <begin position="479"/>
        <end position="681"/>
    </location>
</feature>
<organism evidence="7 8">
    <name type="scientific">Nitrosomonas europaea (strain ATCC 19718 / CIP 103999 / KCTC 2705 / NBRC 14298)</name>
    <dbReference type="NCBI Taxonomy" id="228410"/>
    <lineage>
        <taxon>Bacteria</taxon>
        <taxon>Pseudomonadati</taxon>
        <taxon>Pseudomonadota</taxon>
        <taxon>Betaproteobacteria</taxon>
        <taxon>Nitrosomonadales</taxon>
        <taxon>Nitrosomonadaceae</taxon>
        <taxon>Nitrosomonas</taxon>
    </lineage>
</organism>
<evidence type="ECO:0000313" key="7">
    <source>
        <dbReference type="EMBL" id="CAD84288.1"/>
    </source>
</evidence>
<dbReference type="InterPro" id="IPR014265">
    <property type="entry name" value="XrtA/PrsK"/>
</dbReference>
<dbReference type="InterPro" id="IPR003661">
    <property type="entry name" value="HisK_dim/P_dom"/>
</dbReference>
<dbReference type="HOGENOM" id="CLU_024784_0_0_4"/>
<keyword evidence="3" id="KW-0597">Phosphoprotein</keyword>
<keyword evidence="7" id="KW-0808">Transferase</keyword>
<feature type="transmembrane region" description="Helical" evidence="5">
    <location>
        <begin position="59"/>
        <end position="83"/>
    </location>
</feature>
<feature type="transmembrane region" description="Helical" evidence="5">
    <location>
        <begin position="258"/>
        <end position="280"/>
    </location>
</feature>
<dbReference type="PANTHER" id="PTHR43547:SF2">
    <property type="entry name" value="HYBRID SIGNAL TRANSDUCTION HISTIDINE KINASE C"/>
    <property type="match status" value="1"/>
</dbReference>
<dbReference type="Gene3D" id="3.30.565.10">
    <property type="entry name" value="Histidine kinase-like ATPase, C-terminal domain"/>
    <property type="match status" value="1"/>
</dbReference>
<evidence type="ECO:0000313" key="8">
    <source>
        <dbReference type="Proteomes" id="UP000001416"/>
    </source>
</evidence>
<dbReference type="NCBIfam" id="TIGR02916">
    <property type="entry name" value="PEP_his_kin"/>
    <property type="match status" value="1"/>
</dbReference>
<dbReference type="AlphaFoldDB" id="Q82XB0"/>
<evidence type="ECO:0000256" key="2">
    <source>
        <dbReference type="ARBA" id="ARBA00012438"/>
    </source>
</evidence>
<dbReference type="KEGG" id="neu:NE0377"/>
<dbReference type="SMART" id="SM00387">
    <property type="entry name" value="HATPase_c"/>
    <property type="match status" value="1"/>
</dbReference>
<dbReference type="PROSITE" id="PS50109">
    <property type="entry name" value="HIS_KIN"/>
    <property type="match status" value="1"/>
</dbReference>
<feature type="transmembrane region" description="Helical" evidence="5">
    <location>
        <begin position="228"/>
        <end position="252"/>
    </location>
</feature>
<dbReference type="PRINTS" id="PR00344">
    <property type="entry name" value="BCTRLSENSOR"/>
</dbReference>
<evidence type="ECO:0000259" key="6">
    <source>
        <dbReference type="PROSITE" id="PS50109"/>
    </source>
</evidence>
<name>Q82XB0_NITEU</name>
<dbReference type="PANTHER" id="PTHR43547">
    <property type="entry name" value="TWO-COMPONENT HISTIDINE KINASE"/>
    <property type="match status" value="1"/>
</dbReference>
<dbReference type="InterPro" id="IPR005467">
    <property type="entry name" value="His_kinase_dom"/>
</dbReference>
<dbReference type="STRING" id="228410.NE0377"/>
<feature type="transmembrane region" description="Helical" evidence="5">
    <location>
        <begin position="160"/>
        <end position="178"/>
    </location>
</feature>
<dbReference type="Pfam" id="PF02518">
    <property type="entry name" value="HATPase_c"/>
    <property type="match status" value="1"/>
</dbReference>
<keyword evidence="5" id="KW-1133">Transmembrane helix</keyword>
<comment type="catalytic activity">
    <reaction evidence="1">
        <text>ATP + protein L-histidine = ADP + protein N-phospho-L-histidine.</text>
        <dbReference type="EC" id="2.7.13.3"/>
    </reaction>
</comment>
<dbReference type="SUPFAM" id="SSF55781">
    <property type="entry name" value="GAF domain-like"/>
    <property type="match status" value="1"/>
</dbReference>
<dbReference type="GO" id="GO:0000155">
    <property type="term" value="F:phosphorelay sensor kinase activity"/>
    <property type="evidence" value="ECO:0007669"/>
    <property type="project" value="InterPro"/>
</dbReference>
<dbReference type="EC" id="2.7.13.3" evidence="2"/>